<reference evidence="1 2" key="1">
    <citation type="submission" date="2019-06" db="EMBL/GenBank/DDBJ databases">
        <title>Genome analyses of bacteria isolated from kimchi.</title>
        <authorList>
            <person name="Lee S."/>
            <person name="Ahn S."/>
            <person name="Roh S."/>
        </authorList>
    </citation>
    <scope>NUCLEOTIDE SEQUENCE [LARGE SCALE GENOMIC DNA]</scope>
    <source>
        <strain evidence="1 2">CBA4606</strain>
    </source>
</reference>
<evidence type="ECO:0000313" key="1">
    <source>
        <dbReference type="EMBL" id="QEA40580.1"/>
    </source>
</evidence>
<sequence>MTTHDNNRLVPRVVVLLNGSRRTQLLLDEAAHLAKREGAELVGLFVEDTELLRAASLPFGGEIGLISGNLRPVAPETLERRLRQQAERLQALLAATADRHALRWRLEINRDRLEAAALAATMADDLLVLYRAGWHHPTEGGFASHALSRMLGAARCRVMMLGEQAPLGAHPILVFQASDEAGQRAMNEALRLALITNQELLVLLPRGSEQDERTRAVIEAWGARQGRRPRCIPFEGKDIATLIALLRRERAGALVLPRGHALLRGVAGERLLEASDTALIVVP</sequence>
<dbReference type="SUPFAM" id="SSF52402">
    <property type="entry name" value="Adenine nucleotide alpha hydrolases-like"/>
    <property type="match status" value="1"/>
</dbReference>
<dbReference type="AlphaFoldDB" id="A0A5B8T0S9"/>
<dbReference type="EMBL" id="CP042382">
    <property type="protein sequence ID" value="QEA40580.1"/>
    <property type="molecule type" value="Genomic_DNA"/>
</dbReference>
<dbReference type="KEGG" id="paur:FGL86_16835"/>
<protein>
    <recommendedName>
        <fullName evidence="3">Universal stress protein</fullName>
    </recommendedName>
</protein>
<evidence type="ECO:0008006" key="3">
    <source>
        <dbReference type="Google" id="ProtNLM"/>
    </source>
</evidence>
<keyword evidence="2" id="KW-1185">Reference proteome</keyword>
<gene>
    <name evidence="1" type="ORF">FGL86_16835</name>
</gene>
<dbReference type="OrthoDB" id="6361295at2"/>
<accession>A0A5B8T0S9</accession>
<dbReference type="Gene3D" id="3.40.50.12370">
    <property type="match status" value="1"/>
</dbReference>
<dbReference type="RefSeq" id="WP_147185847.1">
    <property type="nucleotide sequence ID" value="NZ_CP042382.1"/>
</dbReference>
<dbReference type="Proteomes" id="UP000321272">
    <property type="component" value="Chromosome"/>
</dbReference>
<evidence type="ECO:0000313" key="2">
    <source>
        <dbReference type="Proteomes" id="UP000321272"/>
    </source>
</evidence>
<proteinExistence type="predicted"/>
<name>A0A5B8T0S9_9GAMM</name>
<organism evidence="1 2">
    <name type="scientific">Pistricoccus aurantiacus</name>
    <dbReference type="NCBI Taxonomy" id="1883414"/>
    <lineage>
        <taxon>Bacteria</taxon>
        <taxon>Pseudomonadati</taxon>
        <taxon>Pseudomonadota</taxon>
        <taxon>Gammaproteobacteria</taxon>
        <taxon>Oceanospirillales</taxon>
        <taxon>Halomonadaceae</taxon>
        <taxon>Pistricoccus</taxon>
    </lineage>
</organism>